<dbReference type="InterPro" id="IPR042089">
    <property type="entry name" value="Peptidase_M13_dom_2"/>
</dbReference>
<dbReference type="HOGENOM" id="CLU_006187_7_2_14"/>
<dbReference type="RefSeq" id="WP_030005440.1">
    <property type="nucleotide sequence ID" value="NC_022549.1"/>
</dbReference>
<dbReference type="OrthoDB" id="9775677at2"/>
<dbReference type="AlphaFoldDB" id="U4KSE7"/>
<dbReference type="Gene3D" id="1.10.1380.10">
    <property type="entry name" value="Neutral endopeptidase , domain2"/>
    <property type="match status" value="1"/>
</dbReference>
<gene>
    <name evidence="10" type="primary">pepO</name>
    <name evidence="10" type="ORF">BN85315670</name>
</gene>
<keyword evidence="7" id="KW-0482">Metalloprotease</keyword>
<evidence type="ECO:0000256" key="7">
    <source>
        <dbReference type="ARBA" id="ARBA00023049"/>
    </source>
</evidence>
<proteinExistence type="inferred from homology"/>
<evidence type="ECO:0000256" key="1">
    <source>
        <dbReference type="ARBA" id="ARBA00001947"/>
    </source>
</evidence>
<evidence type="ECO:0000313" key="11">
    <source>
        <dbReference type="Proteomes" id="UP000032737"/>
    </source>
</evidence>
<evidence type="ECO:0000256" key="6">
    <source>
        <dbReference type="ARBA" id="ARBA00022833"/>
    </source>
</evidence>
<dbReference type="InterPro" id="IPR024079">
    <property type="entry name" value="MetalloPept_cat_dom_sf"/>
</dbReference>
<accession>U4KSE7</accession>
<dbReference type="PRINTS" id="PR00786">
    <property type="entry name" value="NEPRILYSIN"/>
</dbReference>
<keyword evidence="6" id="KW-0862">Zinc</keyword>
<dbReference type="GO" id="GO:0005886">
    <property type="term" value="C:plasma membrane"/>
    <property type="evidence" value="ECO:0007669"/>
    <property type="project" value="TreeGrafter"/>
</dbReference>
<dbReference type="GO" id="GO:0046872">
    <property type="term" value="F:metal ion binding"/>
    <property type="evidence" value="ECO:0007669"/>
    <property type="project" value="UniProtKB-KW"/>
</dbReference>
<sequence>MNKALIKKNFYEAVNKDWLEKAEIPADQPSMSAFLELHLGIEKTLMDLTSVWESNNKELNPQLKKYIKYYQMTKDFEKRDLLGSKPFEVIKNRINGLKNLSDLEASYVDLTLDGIETPFGYYVMQDFMNSNNQVLYFGASDLFLPDTSYYKDEQSKEQMLGLFTQTSKALLALFGYNEQDGQSIIDDAILFDSLLVPVTKSSVEKADYVKMYNPLKKEEVNQKINSFGVIKTAEKLVNQKVDELIVLNLDFINAFDSIINEEHFSLMKSWMILSNAMAFASDLSDEIRVASGAFSRALSGIKEARSKEKFAFYQAYNRFGQSVGLYYGKHYFGEKAKNDVKAMVHEIIGIYEERIRKNDWLKEETKEKAIKKLSTLSVHVGYPDELPPYLDQIDIKNYDEGSNLVLEKIKMNRLINAFNYQKYNQAPNRNLWGMPASMVNAYYSPTNNQIVFPAAILQKPYYSLEQSPSENYGGIGAVMAHEISHAFDNNGAKFDEFGSLNNWWSKEDLDAFNQKSQDMIKLFDGVETGVGPCNGTLTVSENIADSGGLRCALEASKKKDDHNYDEFFQNWARVWRNKSSKEYAELLLRVDVHGPTILRANRQLSNLEEFINFYEIKEDDPMYLKKEEMVSIW</sequence>
<feature type="domain" description="Peptidase M13 N-terminal" evidence="9">
    <location>
        <begin position="8"/>
        <end position="383"/>
    </location>
</feature>
<evidence type="ECO:0000313" key="10">
    <source>
        <dbReference type="EMBL" id="CCV66588.1"/>
    </source>
</evidence>
<dbReference type="Proteomes" id="UP000032737">
    <property type="component" value="Chromosome"/>
</dbReference>
<keyword evidence="5" id="KW-0378">Hydrolase</keyword>
<keyword evidence="11" id="KW-1185">Reference proteome</keyword>
<dbReference type="Pfam" id="PF01431">
    <property type="entry name" value="Peptidase_M13"/>
    <property type="match status" value="1"/>
</dbReference>
<evidence type="ECO:0000259" key="9">
    <source>
        <dbReference type="Pfam" id="PF05649"/>
    </source>
</evidence>
<dbReference type="GO" id="GO:0004222">
    <property type="term" value="F:metalloendopeptidase activity"/>
    <property type="evidence" value="ECO:0007669"/>
    <property type="project" value="InterPro"/>
</dbReference>
<evidence type="ECO:0000259" key="8">
    <source>
        <dbReference type="Pfam" id="PF01431"/>
    </source>
</evidence>
<comment type="cofactor">
    <cofactor evidence="1">
        <name>Zn(2+)</name>
        <dbReference type="ChEBI" id="CHEBI:29105"/>
    </cofactor>
</comment>
<dbReference type="EMBL" id="FO681348">
    <property type="protein sequence ID" value="CCV66588.1"/>
    <property type="molecule type" value="Genomic_DNA"/>
</dbReference>
<comment type="similarity">
    <text evidence="2">Belongs to the peptidase M13 family.</text>
</comment>
<dbReference type="SUPFAM" id="SSF55486">
    <property type="entry name" value="Metalloproteases ('zincins'), catalytic domain"/>
    <property type="match status" value="1"/>
</dbReference>
<dbReference type="PANTHER" id="PTHR11733">
    <property type="entry name" value="ZINC METALLOPROTEASE FAMILY M13 NEPRILYSIN-RELATED"/>
    <property type="match status" value="1"/>
</dbReference>
<dbReference type="InterPro" id="IPR018497">
    <property type="entry name" value="Peptidase_M13_C"/>
</dbReference>
<protein>
    <submittedName>
        <fullName evidence="10">Endopeptidase O</fullName>
    </submittedName>
</protein>
<dbReference type="PANTHER" id="PTHR11733:SF167">
    <property type="entry name" value="FI17812P1-RELATED"/>
    <property type="match status" value="1"/>
</dbReference>
<organism evidence="10 11">
    <name type="scientific">Acholeplasma brassicae</name>
    <dbReference type="NCBI Taxonomy" id="61635"/>
    <lineage>
        <taxon>Bacteria</taxon>
        <taxon>Bacillati</taxon>
        <taxon>Mycoplasmatota</taxon>
        <taxon>Mollicutes</taxon>
        <taxon>Acholeplasmatales</taxon>
        <taxon>Acholeplasmataceae</taxon>
        <taxon>Acholeplasma</taxon>
    </lineage>
</organism>
<dbReference type="InterPro" id="IPR000718">
    <property type="entry name" value="Peptidase_M13"/>
</dbReference>
<dbReference type="Gene3D" id="3.40.390.10">
    <property type="entry name" value="Collagenase (Catalytic Domain)"/>
    <property type="match status" value="1"/>
</dbReference>
<dbReference type="PROSITE" id="PS51885">
    <property type="entry name" value="NEPRILYSIN"/>
    <property type="match status" value="1"/>
</dbReference>
<reference evidence="10 11" key="1">
    <citation type="journal article" date="2013" name="J. Mol. Microbiol. Biotechnol.">
        <title>Analysis of the Complete Genomes of Acholeplasma brassicae , A. palmae and A. laidlawii and Their Comparison to the Obligate Parasites from ' Candidatus Phytoplasma'.</title>
        <authorList>
            <person name="Kube M."/>
            <person name="Siewert C."/>
            <person name="Migdoll A.M."/>
            <person name="Duduk B."/>
            <person name="Holz S."/>
            <person name="Rabus R."/>
            <person name="Seemuller E."/>
            <person name="Mitrovic J."/>
            <person name="Muller I."/>
            <person name="Buttner C."/>
            <person name="Reinhardt R."/>
        </authorList>
    </citation>
    <scope>NUCLEOTIDE SEQUENCE [LARGE SCALE GENOMIC DNA]</scope>
    <source>
        <strain evidence="11">0502</strain>
    </source>
</reference>
<dbReference type="STRING" id="61635.BN85315670"/>
<feature type="domain" description="Peptidase M13 C-terminal" evidence="8">
    <location>
        <begin position="440"/>
        <end position="628"/>
    </location>
</feature>
<keyword evidence="4" id="KW-0479">Metal-binding</keyword>
<evidence type="ECO:0000256" key="2">
    <source>
        <dbReference type="ARBA" id="ARBA00007357"/>
    </source>
</evidence>
<dbReference type="InterPro" id="IPR008753">
    <property type="entry name" value="Peptidase_M13_N"/>
</dbReference>
<keyword evidence="3" id="KW-0645">Protease</keyword>
<evidence type="ECO:0000256" key="4">
    <source>
        <dbReference type="ARBA" id="ARBA00022723"/>
    </source>
</evidence>
<dbReference type="KEGG" id="abra:BN85315670"/>
<dbReference type="GO" id="GO:0016485">
    <property type="term" value="P:protein processing"/>
    <property type="evidence" value="ECO:0007669"/>
    <property type="project" value="TreeGrafter"/>
</dbReference>
<dbReference type="Pfam" id="PF05649">
    <property type="entry name" value="Peptidase_M13_N"/>
    <property type="match status" value="1"/>
</dbReference>
<evidence type="ECO:0000256" key="5">
    <source>
        <dbReference type="ARBA" id="ARBA00022801"/>
    </source>
</evidence>
<dbReference type="CDD" id="cd08662">
    <property type="entry name" value="M13"/>
    <property type="match status" value="1"/>
</dbReference>
<name>U4KSE7_9MOLU</name>
<evidence type="ECO:0000256" key="3">
    <source>
        <dbReference type="ARBA" id="ARBA00022670"/>
    </source>
</evidence>